<dbReference type="AlphaFoldDB" id="F9W7A7"/>
<comment type="caution">
    <text evidence="1">The sequence shown here is derived from an EMBL/GenBank/DDBJ whole genome shotgun (WGS) entry which is preliminary data.</text>
</comment>
<proteinExistence type="predicted"/>
<dbReference type="EMBL" id="CAEQ01001008">
    <property type="protein sequence ID" value="CCD13072.1"/>
    <property type="molecule type" value="Genomic_DNA"/>
</dbReference>
<protein>
    <submittedName>
        <fullName evidence="1">Uncharacterized protein</fullName>
    </submittedName>
</protein>
<sequence>MEGPASASAVPRGCADLHSAKLREESVCAPTSQAVSEGLDRVKPNRRRASGRVRDLGDLPLAEFLLEECDFPVRDSARPRGSLYDLLENPTQHLRDEEARERVLQEMQAQLADRKARARVMGRSCMRKA</sequence>
<gene>
    <name evidence="1" type="ORF">TCIL3000_0_03970</name>
</gene>
<evidence type="ECO:0000313" key="1">
    <source>
        <dbReference type="EMBL" id="CCD13072.1"/>
    </source>
</evidence>
<name>F9W7A7_TRYCI</name>
<evidence type="ECO:0000313" key="2">
    <source>
        <dbReference type="Proteomes" id="UP000000702"/>
    </source>
</evidence>
<reference evidence="1 2" key="2">
    <citation type="journal article" date="2012" name="Proc. Natl. Acad. Sci. U.S.A.">
        <title>Antigenic diversity is generated by distinct evolutionary mechanisms in African trypanosome species.</title>
        <authorList>
            <person name="Jackson A.P."/>
            <person name="Berry A."/>
            <person name="Aslett M."/>
            <person name="Allison H.C."/>
            <person name="Burton P."/>
            <person name="Vavrova-Anderson J."/>
            <person name="Brown R."/>
            <person name="Browne H."/>
            <person name="Corton N."/>
            <person name="Hauser H."/>
            <person name="Gamble J."/>
            <person name="Gilderthorp R."/>
            <person name="Marcello L."/>
            <person name="McQuillan J."/>
            <person name="Otto T.D."/>
            <person name="Quail M.A."/>
            <person name="Sanders M.J."/>
            <person name="van Tonder A."/>
            <person name="Ginger M.L."/>
            <person name="Field M.C."/>
            <person name="Barry J.D."/>
            <person name="Hertz-Fowler C."/>
            <person name="Berriman M."/>
        </authorList>
    </citation>
    <scope>NUCLEOTIDE SEQUENCE [LARGE SCALE GENOMIC DNA]</scope>
    <source>
        <strain evidence="1 2">IL3000</strain>
    </source>
</reference>
<keyword evidence="2" id="KW-1185">Reference proteome</keyword>
<organism evidence="1 2">
    <name type="scientific">Trypanosoma congolense (strain IL3000)</name>
    <dbReference type="NCBI Taxonomy" id="1068625"/>
    <lineage>
        <taxon>Eukaryota</taxon>
        <taxon>Discoba</taxon>
        <taxon>Euglenozoa</taxon>
        <taxon>Kinetoplastea</taxon>
        <taxon>Metakinetoplastina</taxon>
        <taxon>Trypanosomatida</taxon>
        <taxon>Trypanosomatidae</taxon>
        <taxon>Trypanosoma</taxon>
        <taxon>Nannomonas</taxon>
    </lineage>
</organism>
<dbReference type="Proteomes" id="UP000000702">
    <property type="component" value="Unassembled WGS sequence"/>
</dbReference>
<accession>F9W7A7</accession>
<reference evidence="2" key="1">
    <citation type="submission" date="2011-07" db="EMBL/GenBank/DDBJ databases">
        <title>Divergent evolution of antigenic variation in African trypanosomes.</title>
        <authorList>
            <person name="Jackson A.P."/>
            <person name="Berry A."/>
            <person name="Allison H.C."/>
            <person name="Burton P."/>
            <person name="Anderson J."/>
            <person name="Aslett M."/>
            <person name="Brown R."/>
            <person name="Corton N."/>
            <person name="Harris D."/>
            <person name="Hauser H."/>
            <person name="Gamble J."/>
            <person name="Gilderthorp R."/>
            <person name="McQuillan J."/>
            <person name="Quail M.A."/>
            <person name="Sanders M."/>
            <person name="Van Tonder A."/>
            <person name="Ginger M.L."/>
            <person name="Donelson J.E."/>
            <person name="Field M.C."/>
            <person name="Barry J.D."/>
            <person name="Berriman M."/>
            <person name="Hertz-Fowler C."/>
        </authorList>
    </citation>
    <scope>NUCLEOTIDE SEQUENCE [LARGE SCALE GENOMIC DNA]</scope>
    <source>
        <strain evidence="2">IL3000</strain>
    </source>
</reference>